<reference evidence="2" key="1">
    <citation type="submission" date="2022-03" db="EMBL/GenBank/DDBJ databases">
        <title>Identification of a novel bacterium isolated from mangrove sediments.</title>
        <authorList>
            <person name="Pan X."/>
        </authorList>
    </citation>
    <scope>NUCLEOTIDE SEQUENCE</scope>
    <source>
        <strain evidence="2">B1949</strain>
    </source>
</reference>
<evidence type="ECO:0000256" key="1">
    <source>
        <dbReference type="SAM" id="SignalP"/>
    </source>
</evidence>
<feature type="signal peptide" evidence="1">
    <location>
        <begin position="1"/>
        <end position="22"/>
    </location>
</feature>
<evidence type="ECO:0000313" key="3">
    <source>
        <dbReference type="Proteomes" id="UP001162881"/>
    </source>
</evidence>
<organism evidence="2 3">
    <name type="scientific">Novosphingobium organovorum</name>
    <dbReference type="NCBI Taxonomy" id="2930092"/>
    <lineage>
        <taxon>Bacteria</taxon>
        <taxon>Pseudomonadati</taxon>
        <taxon>Pseudomonadota</taxon>
        <taxon>Alphaproteobacteria</taxon>
        <taxon>Sphingomonadales</taxon>
        <taxon>Sphingomonadaceae</taxon>
        <taxon>Novosphingobium</taxon>
    </lineage>
</organism>
<evidence type="ECO:0000313" key="2">
    <source>
        <dbReference type="EMBL" id="MCJ2181151.1"/>
    </source>
</evidence>
<dbReference type="RefSeq" id="WP_244016182.1">
    <property type="nucleotide sequence ID" value="NZ_JALHLF010000001.1"/>
</dbReference>
<dbReference type="Proteomes" id="UP001162881">
    <property type="component" value="Unassembled WGS sequence"/>
</dbReference>
<dbReference type="InterPro" id="IPR010466">
    <property type="entry name" value="DUF1058"/>
</dbReference>
<name>A0ABT0B7W7_9SPHN</name>
<feature type="chain" id="PRO_5045091103" evidence="1">
    <location>
        <begin position="23"/>
        <end position="157"/>
    </location>
</feature>
<comment type="caution">
    <text evidence="2">The sequence shown here is derived from an EMBL/GenBank/DDBJ whole genome shotgun (WGS) entry which is preliminary data.</text>
</comment>
<accession>A0ABT0B7W7</accession>
<dbReference type="Pfam" id="PF06347">
    <property type="entry name" value="SH3_4"/>
    <property type="match status" value="2"/>
</dbReference>
<dbReference type="EMBL" id="JALHLF010000001">
    <property type="protein sequence ID" value="MCJ2181151.1"/>
    <property type="molecule type" value="Genomic_DNA"/>
</dbReference>
<gene>
    <name evidence="2" type="ORF">MTR62_00280</name>
</gene>
<protein>
    <submittedName>
        <fullName evidence="2">SH3 domain-containing protein</fullName>
    </submittedName>
</protein>
<keyword evidence="3" id="KW-1185">Reference proteome</keyword>
<dbReference type="Gene3D" id="2.30.30.40">
    <property type="entry name" value="SH3 Domains"/>
    <property type="match status" value="1"/>
</dbReference>
<proteinExistence type="predicted"/>
<sequence length="157" mass="17460">MRCRYFLAAALGLALIGSPAFSADEDKVPYWASIDTDVANMRVGPGNTFRIDWVYRRLHLPVKVLRREGPWRQVEDPDGARGWIRDVLLSRQRGAMVRADGLVEMHQAGASGSPVLWKVEPGVVGLLGECDKGWCAFEVAGHKGFVEQDRLWGAQNL</sequence>
<keyword evidence="1" id="KW-0732">Signal</keyword>